<feature type="region of interest" description="Disordered" evidence="6">
    <location>
        <begin position="37"/>
        <end position="71"/>
    </location>
</feature>
<accession>A0A6J3LRY9</accession>
<name>A0A6J3LRY9_9PEZI</name>
<evidence type="ECO:0000259" key="7">
    <source>
        <dbReference type="Pfam" id="PF03914"/>
    </source>
</evidence>
<dbReference type="Pfam" id="PF03914">
    <property type="entry name" value="CBF"/>
    <property type="match status" value="1"/>
</dbReference>
<gene>
    <name evidence="10" type="ORF">K489DRAFT_385002</name>
</gene>
<dbReference type="PANTHER" id="PTHR14428">
    <property type="entry name" value="NUCLEOLAR COMPLEX PROTEIN 3"/>
    <property type="match status" value="1"/>
</dbReference>
<feature type="compositionally biased region" description="Basic and acidic residues" evidence="6">
    <location>
        <begin position="344"/>
        <end position="354"/>
    </location>
</feature>
<feature type="domain" description="CCAAT-binding factor" evidence="7">
    <location>
        <begin position="474"/>
        <end position="663"/>
    </location>
</feature>
<evidence type="ECO:0000313" key="10">
    <source>
        <dbReference type="RefSeq" id="XP_033455424.1"/>
    </source>
</evidence>
<proteinExistence type="inferred from homology"/>
<comment type="function">
    <text evidence="5">Required for synthesis of 60S ribosomal subunits and the transport of pre-ribosomes from the nucleoplasm to the cytoplasm.</text>
</comment>
<reference evidence="10" key="1">
    <citation type="submission" date="2020-01" db="EMBL/GenBank/DDBJ databases">
        <authorList>
            <consortium name="DOE Joint Genome Institute"/>
            <person name="Haridas S."/>
            <person name="Albert R."/>
            <person name="Binder M."/>
            <person name="Bloem J."/>
            <person name="Labutti K."/>
            <person name="Salamov A."/>
            <person name="Andreopoulos B."/>
            <person name="Baker S.E."/>
            <person name="Barry K."/>
            <person name="Bills G."/>
            <person name="Bluhm B.H."/>
            <person name="Cannon C."/>
            <person name="Castanera R."/>
            <person name="Culley D.E."/>
            <person name="Daum C."/>
            <person name="Ezra D."/>
            <person name="Gonzalez J.B."/>
            <person name="Henrissat B."/>
            <person name="Kuo A."/>
            <person name="Liang C."/>
            <person name="Lipzen A."/>
            <person name="Lutzoni F."/>
            <person name="Magnuson J."/>
            <person name="Mondo S."/>
            <person name="Nolan M."/>
            <person name="Ohm R."/>
            <person name="Pangilinan J."/>
            <person name="Park H.-J."/>
            <person name="Ramirez L."/>
            <person name="Alfaro M."/>
            <person name="Sun H."/>
            <person name="Tritt A."/>
            <person name="Yoshinaga Y."/>
            <person name="Zwiers L.-H."/>
            <person name="Turgeon B.G."/>
            <person name="Goodwin S.B."/>
            <person name="Spatafora J.W."/>
            <person name="Crous P.W."/>
            <person name="Grigoriev I.V."/>
        </authorList>
    </citation>
    <scope>NUCLEOTIDE SEQUENCE</scope>
    <source>
        <strain evidence="10">CBS 342.82</strain>
    </source>
</reference>
<evidence type="ECO:0000256" key="3">
    <source>
        <dbReference type="ARBA" id="ARBA00023054"/>
    </source>
</evidence>
<evidence type="ECO:0000259" key="8">
    <source>
        <dbReference type="Pfam" id="PF07540"/>
    </source>
</evidence>
<dbReference type="RefSeq" id="XP_033455424.1">
    <property type="nucleotide sequence ID" value="XM_033605991.1"/>
</dbReference>
<sequence>MAEPVAKKRRISPSHQTNGAVPGFAKWDLEQDYEQRLRSRKKDTKREKLMVKTSEGKITVNPRMEEEDVDTQAIGDDDSLLASGDDEGDSAVADLEPKRPIARKPVLPRKEQIRQAKEDLARIAGLLNESPEENIGLLSTLAEISNSEEVAVRKIALAAQSAIYISIIPGYRIRPLSKDDLNAKVSKDVRKLRSFEQGLLAGYKDYVNTLSKLAANRGRSGKDQATDASLAGVAISCICTLLTSVPHFNCRNDLVESIVLKLSSRRLDPDFIKARDALEKLFQEDEDGHSSLEAVSQLTKTMKTKNWAVHESVVNTFLHLRLLTEFNHKASTRSIDKDDDDDRPVDKKGKQKREFRTKRERKNLRERKQVATEMKEADAIVSYEDRDKNQAETLKLVFIAYFRILKDRVQHLMGAVLEGLARYSHLINQDFFGDILEALKDLINEAESLQESFNEEDFEDDEKDTVQRNATRESLLCIITAFALLNGQQDVIKSANSLSLDLSFFISHLYRTLIPLAVDTELELSARVAHLADPNGLVVPTARDTKVNVSTTAVLLLRSLQSVLQPASGTKFVPPVRLAAFLKQLHTLALHVPQKSATAILELIKQVTKSQGAKVAALWHTEERKGDGVFDARSQEIESSNPFASTIWETELLRLHFDPNIRESLAETVKNVRTSSN</sequence>
<evidence type="ECO:0000256" key="2">
    <source>
        <dbReference type="ARBA" id="ARBA00007797"/>
    </source>
</evidence>
<keyword evidence="5" id="KW-0690">Ribosome biogenesis</keyword>
<keyword evidence="9" id="KW-1185">Reference proteome</keyword>
<dbReference type="InterPro" id="IPR005612">
    <property type="entry name" value="CCAAT-binding_factor"/>
</dbReference>
<dbReference type="OrthoDB" id="10263597at2759"/>
<evidence type="ECO:0000256" key="6">
    <source>
        <dbReference type="SAM" id="MobiDB-lite"/>
    </source>
</evidence>
<dbReference type="InterPro" id="IPR016903">
    <property type="entry name" value="Nucleolar_cplx-assoc_3"/>
</dbReference>
<dbReference type="GO" id="GO:0005730">
    <property type="term" value="C:nucleolus"/>
    <property type="evidence" value="ECO:0007669"/>
    <property type="project" value="UniProtKB-SubCell"/>
</dbReference>
<dbReference type="AlphaFoldDB" id="A0A6J3LRY9"/>
<dbReference type="GO" id="GO:0006270">
    <property type="term" value="P:DNA replication initiation"/>
    <property type="evidence" value="ECO:0007669"/>
    <property type="project" value="TreeGrafter"/>
</dbReference>
<dbReference type="PANTHER" id="PTHR14428:SF5">
    <property type="entry name" value="NUCLEOLAR COMPLEX PROTEIN 3 HOMOLOG"/>
    <property type="match status" value="1"/>
</dbReference>
<dbReference type="InterPro" id="IPR011501">
    <property type="entry name" value="Noc3_N"/>
</dbReference>
<comment type="subcellular location">
    <subcellularLocation>
        <location evidence="1 5">Nucleus</location>
        <location evidence="1 5">Nucleolus</location>
    </subcellularLocation>
</comment>
<dbReference type="InterPro" id="IPR016024">
    <property type="entry name" value="ARM-type_fold"/>
</dbReference>
<dbReference type="PIRSF" id="PIRSF028977">
    <property type="entry name" value="Nucleolar_complex_p3"/>
    <property type="match status" value="1"/>
</dbReference>
<dbReference type="Proteomes" id="UP000504637">
    <property type="component" value="Unplaced"/>
</dbReference>
<dbReference type="GO" id="GO:0003682">
    <property type="term" value="F:chromatin binding"/>
    <property type="evidence" value="ECO:0007669"/>
    <property type="project" value="TreeGrafter"/>
</dbReference>
<dbReference type="Pfam" id="PF07540">
    <property type="entry name" value="NOC3p"/>
    <property type="match status" value="1"/>
</dbReference>
<dbReference type="GeneID" id="54363791"/>
<feature type="region of interest" description="Disordered" evidence="6">
    <location>
        <begin position="1"/>
        <end position="24"/>
    </location>
</feature>
<reference evidence="10" key="3">
    <citation type="submission" date="2025-08" db="UniProtKB">
        <authorList>
            <consortium name="RefSeq"/>
        </authorList>
    </citation>
    <scope>IDENTIFICATION</scope>
    <source>
        <strain evidence="10">CBS 342.82</strain>
    </source>
</reference>
<comment type="similarity">
    <text evidence="2 5">Belongs to the CBF/MAK21 family.</text>
</comment>
<feature type="compositionally biased region" description="Basic residues" evidence="6">
    <location>
        <begin position="355"/>
        <end position="365"/>
    </location>
</feature>
<evidence type="ECO:0000256" key="1">
    <source>
        <dbReference type="ARBA" id="ARBA00004604"/>
    </source>
</evidence>
<reference evidence="10" key="2">
    <citation type="submission" date="2020-04" db="EMBL/GenBank/DDBJ databases">
        <authorList>
            <consortium name="NCBI Genome Project"/>
        </authorList>
    </citation>
    <scope>NUCLEOTIDE SEQUENCE</scope>
    <source>
        <strain evidence="10">CBS 342.82</strain>
    </source>
</reference>
<evidence type="ECO:0000256" key="4">
    <source>
        <dbReference type="ARBA" id="ARBA00023242"/>
    </source>
</evidence>
<dbReference type="GO" id="GO:0042254">
    <property type="term" value="P:ribosome biogenesis"/>
    <property type="evidence" value="ECO:0007669"/>
    <property type="project" value="UniProtKB-KW"/>
</dbReference>
<organism evidence="10">
    <name type="scientific">Dissoconium aciculare CBS 342.82</name>
    <dbReference type="NCBI Taxonomy" id="1314786"/>
    <lineage>
        <taxon>Eukaryota</taxon>
        <taxon>Fungi</taxon>
        <taxon>Dikarya</taxon>
        <taxon>Ascomycota</taxon>
        <taxon>Pezizomycotina</taxon>
        <taxon>Dothideomycetes</taxon>
        <taxon>Dothideomycetidae</taxon>
        <taxon>Mycosphaerellales</taxon>
        <taxon>Dissoconiaceae</taxon>
        <taxon>Dissoconium</taxon>
    </lineage>
</organism>
<dbReference type="SUPFAM" id="SSF48371">
    <property type="entry name" value="ARM repeat"/>
    <property type="match status" value="1"/>
</dbReference>
<keyword evidence="4" id="KW-0539">Nucleus</keyword>
<evidence type="ECO:0000313" key="9">
    <source>
        <dbReference type="Proteomes" id="UP000504637"/>
    </source>
</evidence>
<feature type="region of interest" description="Disordered" evidence="6">
    <location>
        <begin position="333"/>
        <end position="369"/>
    </location>
</feature>
<feature type="domain" description="Nucleolar complex-associated protein 3 N-terminal" evidence="8">
    <location>
        <begin position="115"/>
        <end position="206"/>
    </location>
</feature>
<keyword evidence="3" id="KW-0175">Coiled coil</keyword>
<evidence type="ECO:0000256" key="5">
    <source>
        <dbReference type="PIRNR" id="PIRNR028977"/>
    </source>
</evidence>
<protein>
    <recommendedName>
        <fullName evidence="5">Nucleolar complex-associated protein 3</fullName>
    </recommendedName>
</protein>